<feature type="domain" description="Helicase ATP-binding" evidence="6">
    <location>
        <begin position="72"/>
        <end position="288"/>
    </location>
</feature>
<name>A0A1Z5JCJ7_FISSO</name>
<dbReference type="Gene3D" id="3.40.50.300">
    <property type="entry name" value="P-loop containing nucleotide triphosphate hydrolases"/>
    <property type="match status" value="2"/>
</dbReference>
<dbReference type="OrthoDB" id="10256233at2759"/>
<dbReference type="GO" id="GO:0003676">
    <property type="term" value="F:nucleic acid binding"/>
    <property type="evidence" value="ECO:0007669"/>
    <property type="project" value="InterPro"/>
</dbReference>
<proteinExistence type="predicted"/>
<dbReference type="CDD" id="cd18787">
    <property type="entry name" value="SF2_C_DEAD"/>
    <property type="match status" value="1"/>
</dbReference>
<evidence type="ECO:0000256" key="1">
    <source>
        <dbReference type="ARBA" id="ARBA00022741"/>
    </source>
</evidence>
<keyword evidence="1" id="KW-0547">Nucleotide-binding</keyword>
<organism evidence="8 9">
    <name type="scientific">Fistulifera solaris</name>
    <name type="common">Oleaginous diatom</name>
    <dbReference type="NCBI Taxonomy" id="1519565"/>
    <lineage>
        <taxon>Eukaryota</taxon>
        <taxon>Sar</taxon>
        <taxon>Stramenopiles</taxon>
        <taxon>Ochrophyta</taxon>
        <taxon>Bacillariophyta</taxon>
        <taxon>Bacillariophyceae</taxon>
        <taxon>Bacillariophycidae</taxon>
        <taxon>Naviculales</taxon>
        <taxon>Naviculaceae</taxon>
        <taxon>Fistulifera</taxon>
    </lineage>
</organism>
<evidence type="ECO:0000313" key="8">
    <source>
        <dbReference type="EMBL" id="GAX11481.1"/>
    </source>
</evidence>
<dbReference type="SUPFAM" id="SSF52540">
    <property type="entry name" value="P-loop containing nucleoside triphosphate hydrolases"/>
    <property type="match status" value="1"/>
</dbReference>
<keyword evidence="9" id="KW-1185">Reference proteome</keyword>
<evidence type="ECO:0000256" key="3">
    <source>
        <dbReference type="ARBA" id="ARBA00022806"/>
    </source>
</evidence>
<evidence type="ECO:0000259" key="7">
    <source>
        <dbReference type="PROSITE" id="PS51194"/>
    </source>
</evidence>
<accession>A0A1Z5JCJ7</accession>
<keyword evidence="2" id="KW-0378">Hydrolase</keyword>
<dbReference type="InParanoid" id="A0A1Z5JCJ7"/>
<dbReference type="InterPro" id="IPR001650">
    <property type="entry name" value="Helicase_C-like"/>
</dbReference>
<dbReference type="GO" id="GO:0005524">
    <property type="term" value="F:ATP binding"/>
    <property type="evidence" value="ECO:0007669"/>
    <property type="project" value="UniProtKB-KW"/>
</dbReference>
<gene>
    <name evidence="8" type="ORF">FisN_22Lh166</name>
</gene>
<dbReference type="Proteomes" id="UP000198406">
    <property type="component" value="Unassembled WGS sequence"/>
</dbReference>
<dbReference type="AlphaFoldDB" id="A0A1Z5JCJ7"/>
<dbReference type="EMBL" id="BDSP01000041">
    <property type="protein sequence ID" value="GAX11481.1"/>
    <property type="molecule type" value="Genomic_DNA"/>
</dbReference>
<dbReference type="InterPro" id="IPR011545">
    <property type="entry name" value="DEAD/DEAH_box_helicase_dom"/>
</dbReference>
<reference evidence="8 9" key="1">
    <citation type="journal article" date="2015" name="Plant Cell">
        <title>Oil accumulation by the oleaginous diatom Fistulifera solaris as revealed by the genome and transcriptome.</title>
        <authorList>
            <person name="Tanaka T."/>
            <person name="Maeda Y."/>
            <person name="Veluchamy A."/>
            <person name="Tanaka M."/>
            <person name="Abida H."/>
            <person name="Marechal E."/>
            <person name="Bowler C."/>
            <person name="Muto M."/>
            <person name="Sunaga Y."/>
            <person name="Tanaka M."/>
            <person name="Yoshino T."/>
            <person name="Taniguchi T."/>
            <person name="Fukuda Y."/>
            <person name="Nemoto M."/>
            <person name="Matsumoto M."/>
            <person name="Wong P.S."/>
            <person name="Aburatani S."/>
            <person name="Fujibuchi W."/>
        </authorList>
    </citation>
    <scope>NUCLEOTIDE SEQUENCE [LARGE SCALE GENOMIC DNA]</scope>
    <source>
        <strain evidence="8 9">JPCC DA0580</strain>
    </source>
</reference>
<feature type="region of interest" description="Disordered" evidence="5">
    <location>
        <begin position="509"/>
        <end position="529"/>
    </location>
</feature>
<dbReference type="SMART" id="SM00487">
    <property type="entry name" value="DEXDc"/>
    <property type="match status" value="1"/>
</dbReference>
<evidence type="ECO:0000256" key="4">
    <source>
        <dbReference type="ARBA" id="ARBA00022840"/>
    </source>
</evidence>
<protein>
    <recommendedName>
        <fullName evidence="10">RNA helicase</fullName>
    </recommendedName>
</protein>
<keyword evidence="4" id="KW-0067">ATP-binding</keyword>
<dbReference type="InterPro" id="IPR027417">
    <property type="entry name" value="P-loop_NTPase"/>
</dbReference>
<dbReference type="GO" id="GO:0016787">
    <property type="term" value="F:hydrolase activity"/>
    <property type="evidence" value="ECO:0007669"/>
    <property type="project" value="UniProtKB-KW"/>
</dbReference>
<evidence type="ECO:0008006" key="10">
    <source>
        <dbReference type="Google" id="ProtNLM"/>
    </source>
</evidence>
<evidence type="ECO:0000313" key="9">
    <source>
        <dbReference type="Proteomes" id="UP000198406"/>
    </source>
</evidence>
<dbReference type="Pfam" id="PF00270">
    <property type="entry name" value="DEAD"/>
    <property type="match status" value="1"/>
</dbReference>
<dbReference type="SMART" id="SM00490">
    <property type="entry name" value="HELICc"/>
    <property type="match status" value="1"/>
</dbReference>
<feature type="domain" description="Helicase C-terminal" evidence="7">
    <location>
        <begin position="322"/>
        <end position="483"/>
    </location>
</feature>
<dbReference type="InterPro" id="IPR014001">
    <property type="entry name" value="Helicase_ATP-bd"/>
</dbReference>
<dbReference type="PANTHER" id="PTHR47960">
    <property type="entry name" value="DEAD-BOX ATP-DEPENDENT RNA HELICASE 50"/>
    <property type="match status" value="1"/>
</dbReference>
<feature type="compositionally biased region" description="Basic and acidic residues" evidence="5">
    <location>
        <begin position="519"/>
        <end position="529"/>
    </location>
</feature>
<keyword evidence="3" id="KW-0347">Helicase</keyword>
<dbReference type="PROSITE" id="PS51194">
    <property type="entry name" value="HELICASE_CTER"/>
    <property type="match status" value="1"/>
</dbReference>
<feature type="compositionally biased region" description="Basic residues" evidence="5">
    <location>
        <begin position="509"/>
        <end position="518"/>
    </location>
</feature>
<sequence length="529" mass="59316">MLLSSSSSFRFLSSYRAFSTTKRPLASSASSRSLSQNDWTSLITSPILLQRLQSELPTIYRSGPSEIQSLAFSSLQEGRNVILGAETGTGKTLAYLLPWMNAVLEERARTNSSQWDAVQAYAKAVVLVPNKELVQQVVRMALPLAGGPSALMYDGKVLQENDEDDSLIRLAVLPGGMDEPNDFAPFRRCTKPLDLIVSTPAALGPWALNPKHVAFFADIQTLIVDEADMLLDGGYVRALEQVLMGFRRADRTIHSTEQRPTQYVFVAATLPDSGLRSVDAYLKKKFPSAEYITTANLHNAKHEGLLETQWIALESKQERMKAVVEMLSLHQQQHDTDGEKIMIFLNSVQDVENASAALQRAGISVLKYHAKLNLQERTETLETFRQSTAKGQSSILVCTDLASRGLDVPDVTLVIQLQFATNVVTHLHRMGRCGRRNHSKKGRGIIFYSEKEEPLVNVVRQAEEQQEKMILQQDVMEELTDYSDAEENVTQPLSSDLAKVQQAFSRKRGFTKKRKKLRRLEEGEEQRQY</sequence>
<dbReference type="GO" id="GO:0004386">
    <property type="term" value="F:helicase activity"/>
    <property type="evidence" value="ECO:0007669"/>
    <property type="project" value="UniProtKB-KW"/>
</dbReference>
<evidence type="ECO:0000259" key="6">
    <source>
        <dbReference type="PROSITE" id="PS51192"/>
    </source>
</evidence>
<dbReference type="PROSITE" id="PS51192">
    <property type="entry name" value="HELICASE_ATP_BIND_1"/>
    <property type="match status" value="1"/>
</dbReference>
<evidence type="ECO:0000256" key="2">
    <source>
        <dbReference type="ARBA" id="ARBA00022801"/>
    </source>
</evidence>
<evidence type="ECO:0000256" key="5">
    <source>
        <dbReference type="SAM" id="MobiDB-lite"/>
    </source>
</evidence>
<comment type="caution">
    <text evidence="8">The sequence shown here is derived from an EMBL/GenBank/DDBJ whole genome shotgun (WGS) entry which is preliminary data.</text>
</comment>
<dbReference type="Pfam" id="PF00271">
    <property type="entry name" value="Helicase_C"/>
    <property type="match status" value="1"/>
</dbReference>